<dbReference type="SUPFAM" id="SSF161098">
    <property type="entry name" value="MetI-like"/>
    <property type="match status" value="1"/>
</dbReference>
<evidence type="ECO:0000256" key="6">
    <source>
        <dbReference type="ARBA" id="ARBA00023136"/>
    </source>
</evidence>
<dbReference type="Gene3D" id="1.10.3720.10">
    <property type="entry name" value="MetI-like"/>
    <property type="match status" value="1"/>
</dbReference>
<dbReference type="GO" id="GO:0055085">
    <property type="term" value="P:transmembrane transport"/>
    <property type="evidence" value="ECO:0007669"/>
    <property type="project" value="InterPro"/>
</dbReference>
<dbReference type="Proteomes" id="UP000198953">
    <property type="component" value="Unassembled WGS sequence"/>
</dbReference>
<keyword evidence="3" id="KW-1003">Cell membrane</keyword>
<comment type="similarity">
    <text evidence="7">Belongs to the binding-protein-dependent transport system permease family.</text>
</comment>
<dbReference type="AlphaFoldDB" id="A0A1H7KG13"/>
<evidence type="ECO:0000313" key="9">
    <source>
        <dbReference type="EMBL" id="SEK85729.1"/>
    </source>
</evidence>
<protein>
    <submittedName>
        <fullName evidence="9">Multiple sugar transport system permease protein</fullName>
    </submittedName>
</protein>
<feature type="transmembrane region" description="Helical" evidence="7">
    <location>
        <begin position="120"/>
        <end position="143"/>
    </location>
</feature>
<dbReference type="PANTHER" id="PTHR32243:SF18">
    <property type="entry name" value="INNER MEMBRANE ABC TRANSPORTER PERMEASE PROTEIN YCJP"/>
    <property type="match status" value="1"/>
</dbReference>
<dbReference type="InterPro" id="IPR000515">
    <property type="entry name" value="MetI-like"/>
</dbReference>
<evidence type="ECO:0000313" key="10">
    <source>
        <dbReference type="Proteomes" id="UP000198953"/>
    </source>
</evidence>
<feature type="transmembrane region" description="Helical" evidence="7">
    <location>
        <begin position="88"/>
        <end position="108"/>
    </location>
</feature>
<keyword evidence="4 7" id="KW-0812">Transmembrane</keyword>
<feature type="transmembrane region" description="Helical" evidence="7">
    <location>
        <begin position="23"/>
        <end position="44"/>
    </location>
</feature>
<keyword evidence="2 7" id="KW-0813">Transport</keyword>
<evidence type="ECO:0000256" key="2">
    <source>
        <dbReference type="ARBA" id="ARBA00022448"/>
    </source>
</evidence>
<keyword evidence="10" id="KW-1185">Reference proteome</keyword>
<dbReference type="CDD" id="cd06261">
    <property type="entry name" value="TM_PBP2"/>
    <property type="match status" value="1"/>
</dbReference>
<dbReference type="PANTHER" id="PTHR32243">
    <property type="entry name" value="MALTOSE TRANSPORT SYSTEM PERMEASE-RELATED"/>
    <property type="match status" value="1"/>
</dbReference>
<proteinExistence type="inferred from homology"/>
<dbReference type="Pfam" id="PF00528">
    <property type="entry name" value="BPD_transp_1"/>
    <property type="match status" value="1"/>
</dbReference>
<dbReference type="PROSITE" id="PS50928">
    <property type="entry name" value="ABC_TM1"/>
    <property type="match status" value="1"/>
</dbReference>
<accession>A0A1H7KG13</accession>
<feature type="domain" description="ABC transmembrane type-1" evidence="8">
    <location>
        <begin position="84"/>
        <end position="276"/>
    </location>
</feature>
<dbReference type="InterPro" id="IPR035906">
    <property type="entry name" value="MetI-like_sf"/>
</dbReference>
<organism evidence="9 10">
    <name type="scientific">Nonomuraea pusilla</name>
    <dbReference type="NCBI Taxonomy" id="46177"/>
    <lineage>
        <taxon>Bacteria</taxon>
        <taxon>Bacillati</taxon>
        <taxon>Actinomycetota</taxon>
        <taxon>Actinomycetes</taxon>
        <taxon>Streptosporangiales</taxon>
        <taxon>Streptosporangiaceae</taxon>
        <taxon>Nonomuraea</taxon>
    </lineage>
</organism>
<dbReference type="EMBL" id="FOBF01000003">
    <property type="protein sequence ID" value="SEK85729.1"/>
    <property type="molecule type" value="Genomic_DNA"/>
</dbReference>
<feature type="transmembrane region" description="Helical" evidence="7">
    <location>
        <begin position="155"/>
        <end position="175"/>
    </location>
</feature>
<keyword evidence="9" id="KW-0762">Sugar transport</keyword>
<dbReference type="RefSeq" id="WP_055505624.1">
    <property type="nucleotide sequence ID" value="NZ_BBZG01000003.1"/>
</dbReference>
<comment type="subcellular location">
    <subcellularLocation>
        <location evidence="1 7">Cell membrane</location>
        <topology evidence="1 7">Multi-pass membrane protein</topology>
    </subcellularLocation>
</comment>
<evidence type="ECO:0000256" key="3">
    <source>
        <dbReference type="ARBA" id="ARBA00022475"/>
    </source>
</evidence>
<keyword evidence="5 7" id="KW-1133">Transmembrane helix</keyword>
<reference evidence="9 10" key="1">
    <citation type="submission" date="2016-10" db="EMBL/GenBank/DDBJ databases">
        <authorList>
            <person name="de Groot N.N."/>
        </authorList>
    </citation>
    <scope>NUCLEOTIDE SEQUENCE [LARGE SCALE GENOMIC DNA]</scope>
    <source>
        <strain evidence="9 10">DSM 43357</strain>
    </source>
</reference>
<dbReference type="GO" id="GO:0005886">
    <property type="term" value="C:plasma membrane"/>
    <property type="evidence" value="ECO:0007669"/>
    <property type="project" value="UniProtKB-SubCell"/>
</dbReference>
<evidence type="ECO:0000259" key="8">
    <source>
        <dbReference type="PROSITE" id="PS50928"/>
    </source>
</evidence>
<evidence type="ECO:0000256" key="7">
    <source>
        <dbReference type="RuleBase" id="RU363032"/>
    </source>
</evidence>
<sequence>MKGTARPGEKEPREKRQGVARRVPQYLALAAYIVFLAFPLVWLLSTALKTPQEMALADPTWIPRDPTLSNFSDAFGEQDLVGAAGRSLVVALASAVITVLVALPASYAMARYRSLLNRIALGWVLVSQVFPFILIIIPLFMILRDLELVNTLPGLVAVHVTFTLPFALWMLQGYVRAVPPELEEAASVDGATRFRSIVSVVAPLLAPGVVATLLFSFISSWNEFLFALVVLQDPDVMTLPLTLVRFTGPEGVARLGPLAAASLMATIPSLIFFAIIQRRLKSGLMAGAVKG</sequence>
<evidence type="ECO:0000256" key="1">
    <source>
        <dbReference type="ARBA" id="ARBA00004651"/>
    </source>
</evidence>
<keyword evidence="6 7" id="KW-0472">Membrane</keyword>
<gene>
    <name evidence="9" type="ORF">SAMN05660976_01236</name>
</gene>
<name>A0A1H7KG13_9ACTN</name>
<feature type="transmembrane region" description="Helical" evidence="7">
    <location>
        <begin position="196"/>
        <end position="218"/>
    </location>
</feature>
<feature type="transmembrane region" description="Helical" evidence="7">
    <location>
        <begin position="255"/>
        <end position="276"/>
    </location>
</feature>
<dbReference type="InterPro" id="IPR050901">
    <property type="entry name" value="BP-dep_ABC_trans_perm"/>
</dbReference>
<evidence type="ECO:0000256" key="5">
    <source>
        <dbReference type="ARBA" id="ARBA00022989"/>
    </source>
</evidence>
<dbReference type="STRING" id="46177.SAMN05660976_01236"/>
<evidence type="ECO:0000256" key="4">
    <source>
        <dbReference type="ARBA" id="ARBA00022692"/>
    </source>
</evidence>